<evidence type="ECO:0000259" key="2">
    <source>
        <dbReference type="Pfam" id="PF14400"/>
    </source>
</evidence>
<sequence>MRGVKLHALLLALTLIAVGAGSAIYQVTVLNIPVSPSVTDPVWVIDARVQFRATANNPVKVQMFVPPGSERYLVLNESFISQNYGVNVARVGSNRQVTWSVRRATGEQTLYYRKMLSRRFGGEQVAVEMGPQFRARPALEGPERIAAEALLAPIRQHSADVDTFISETIQRVSNLQDENVGLLLANDTGIARRAQVIETLLAVAHIPVEQVHTLRLVASQSQTPELWLRSFNGTQWTYFNPATGDQGLPDDRIVWWIGATPVAQAEGASRPTVTFSITSSEVSAIQLAQESQIVRDSAKLSFSLYDMPVATQEVFSVMIMIPVGVLLILLLRNLIGLQTLGTFTPVLVALAFRETEVIWGIVLFTVITTAGLSLRSYLEHLRLQLLSRLSVVLTFVVILMALISLFGHKLGWERGLSVALFPMVILTMVIERLSIMWEERGGLNAFKAGIGTLVAATVGHLLMTWPPLMYFCFTFPGVLLVMAGIMLLMGHYRGYRLTELLRFRALAGKS</sequence>
<evidence type="ECO:0000259" key="3">
    <source>
        <dbReference type="Pfam" id="PF14402"/>
    </source>
</evidence>
<dbReference type="RefSeq" id="WP_246949908.1">
    <property type="nucleotide sequence ID" value="NZ_JALKII010000002.1"/>
</dbReference>
<dbReference type="InterPro" id="IPR025838">
    <property type="entry name" value="Transglut_i_TM"/>
</dbReference>
<keyword evidence="5" id="KW-1185">Reference proteome</keyword>
<keyword evidence="1" id="KW-0812">Transmembrane</keyword>
<name>A0ABT0E5Q3_9GAMM</name>
<feature type="transmembrane region" description="Helical" evidence="1">
    <location>
        <begin position="468"/>
        <end position="489"/>
    </location>
</feature>
<keyword evidence="1" id="KW-1133">Transmembrane helix</keyword>
<dbReference type="EMBL" id="JALKII010000002">
    <property type="protein sequence ID" value="MCK0537157.1"/>
    <property type="molecule type" value="Genomic_DNA"/>
</dbReference>
<dbReference type="Pfam" id="PF14400">
    <property type="entry name" value="Transglut_i_TM"/>
    <property type="match status" value="1"/>
</dbReference>
<gene>
    <name evidence="4" type="ORF">MU846_05485</name>
</gene>
<evidence type="ECO:0000313" key="4">
    <source>
        <dbReference type="EMBL" id="MCK0537157.1"/>
    </source>
</evidence>
<feature type="transmembrane region" description="Helical" evidence="1">
    <location>
        <begin position="335"/>
        <end position="352"/>
    </location>
</feature>
<evidence type="ECO:0000313" key="5">
    <source>
        <dbReference type="Proteomes" id="UP001165524"/>
    </source>
</evidence>
<accession>A0ABT0E5Q3</accession>
<reference evidence="4" key="1">
    <citation type="submission" date="2022-04" db="EMBL/GenBank/DDBJ databases">
        <title>Alcanivorax sp. CY1518 draft genome sequence.</title>
        <authorList>
            <person name="Zhao G."/>
            <person name="An M."/>
        </authorList>
    </citation>
    <scope>NUCLEOTIDE SEQUENCE</scope>
    <source>
        <strain evidence="4">CY1518</strain>
    </source>
</reference>
<feature type="transmembrane region" description="Helical" evidence="1">
    <location>
        <begin position="442"/>
        <end position="462"/>
    </location>
</feature>
<dbReference type="InterPro" id="IPR025840">
    <property type="entry name" value="7TM_transglut"/>
</dbReference>
<feature type="transmembrane region" description="Helical" evidence="1">
    <location>
        <begin position="314"/>
        <end position="330"/>
    </location>
</feature>
<proteinExistence type="predicted"/>
<organism evidence="4 5">
    <name type="scientific">Alcanivorax quisquiliarum</name>
    <dbReference type="NCBI Taxonomy" id="2933565"/>
    <lineage>
        <taxon>Bacteria</taxon>
        <taxon>Pseudomonadati</taxon>
        <taxon>Pseudomonadota</taxon>
        <taxon>Gammaproteobacteria</taxon>
        <taxon>Oceanospirillales</taxon>
        <taxon>Alcanivoracaceae</taxon>
        <taxon>Alcanivorax</taxon>
    </lineage>
</organism>
<feature type="transmembrane region" description="Helical" evidence="1">
    <location>
        <begin position="385"/>
        <end position="406"/>
    </location>
</feature>
<feature type="domain" description="7 transmembrane helices usually fused to an inactive transglutaminase" evidence="3">
    <location>
        <begin position="261"/>
        <end position="506"/>
    </location>
</feature>
<keyword evidence="1" id="KW-0472">Membrane</keyword>
<dbReference type="Proteomes" id="UP001165524">
    <property type="component" value="Unassembled WGS sequence"/>
</dbReference>
<evidence type="ECO:0000256" key="1">
    <source>
        <dbReference type="SAM" id="Phobius"/>
    </source>
</evidence>
<dbReference type="Pfam" id="PF14402">
    <property type="entry name" value="7TM_transglut"/>
    <property type="match status" value="1"/>
</dbReference>
<feature type="transmembrane region" description="Helical" evidence="1">
    <location>
        <begin position="358"/>
        <end position="378"/>
    </location>
</feature>
<feature type="domain" description="Inactive transglutaminase fused to 7 transmembrane helices" evidence="2">
    <location>
        <begin position="25"/>
        <end position="186"/>
    </location>
</feature>
<feature type="transmembrane region" description="Helical" evidence="1">
    <location>
        <begin position="412"/>
        <end position="430"/>
    </location>
</feature>
<comment type="caution">
    <text evidence="4">The sequence shown here is derived from an EMBL/GenBank/DDBJ whole genome shotgun (WGS) entry which is preliminary data.</text>
</comment>
<protein>
    <submittedName>
        <fullName evidence="4">Inactive transglutaminase family protein</fullName>
    </submittedName>
</protein>